<accession>A0A6J2JXG8</accession>
<evidence type="ECO:0000313" key="4">
    <source>
        <dbReference type="RefSeq" id="XP_028034556.1"/>
    </source>
</evidence>
<dbReference type="OrthoDB" id="7461104at2759"/>
<feature type="chain" id="PRO_5026998053" evidence="2">
    <location>
        <begin position="23"/>
        <end position="201"/>
    </location>
</feature>
<protein>
    <submittedName>
        <fullName evidence="4">Uncharacterized protein LOC114246289</fullName>
    </submittedName>
</protein>
<name>A0A6J2JXG8_BOMMA</name>
<keyword evidence="2" id="KW-0732">Signal</keyword>
<keyword evidence="3" id="KW-1185">Reference proteome</keyword>
<gene>
    <name evidence="4" type="primary">LOC114246289</name>
</gene>
<keyword evidence="1" id="KW-1133">Transmembrane helix</keyword>
<evidence type="ECO:0000313" key="3">
    <source>
        <dbReference type="Proteomes" id="UP000504629"/>
    </source>
</evidence>
<proteinExistence type="predicted"/>
<dbReference type="Proteomes" id="UP000504629">
    <property type="component" value="Unplaced"/>
</dbReference>
<keyword evidence="1" id="KW-0472">Membrane</keyword>
<evidence type="ECO:0000256" key="2">
    <source>
        <dbReference type="SAM" id="SignalP"/>
    </source>
</evidence>
<dbReference type="GeneID" id="114246289"/>
<feature type="signal peptide" evidence="2">
    <location>
        <begin position="1"/>
        <end position="22"/>
    </location>
</feature>
<reference evidence="4" key="1">
    <citation type="submission" date="2025-08" db="UniProtKB">
        <authorList>
            <consortium name="RefSeq"/>
        </authorList>
    </citation>
    <scope>IDENTIFICATION</scope>
    <source>
        <tissue evidence="4">Silk gland</tissue>
    </source>
</reference>
<dbReference type="RefSeq" id="XP_028034556.1">
    <property type="nucleotide sequence ID" value="XM_028178755.1"/>
</dbReference>
<keyword evidence="1" id="KW-0812">Transmembrane</keyword>
<sequence length="201" mass="22675">MVNVKISILVLFVTLIFEPCCSRSAMDVEQSVVSVYTTQPSAPGAPLDVYHQLANNIAERITSPIYRFLGIGNRTQEKTTQKPWDNIEILDEPMKSVLKPLDNSITTERDVEELSADALKKIDRKPEKISLLPTYLPVPEKLNDTDIDELDDDDLFQFEDDDEVSKPREGPFIYILELAGSIIQLLWGGFLSLFRPSTKSS</sequence>
<organism evidence="3 4">
    <name type="scientific">Bombyx mandarina</name>
    <name type="common">Wild silk moth</name>
    <name type="synonym">Wild silkworm</name>
    <dbReference type="NCBI Taxonomy" id="7092"/>
    <lineage>
        <taxon>Eukaryota</taxon>
        <taxon>Metazoa</taxon>
        <taxon>Ecdysozoa</taxon>
        <taxon>Arthropoda</taxon>
        <taxon>Hexapoda</taxon>
        <taxon>Insecta</taxon>
        <taxon>Pterygota</taxon>
        <taxon>Neoptera</taxon>
        <taxon>Endopterygota</taxon>
        <taxon>Lepidoptera</taxon>
        <taxon>Glossata</taxon>
        <taxon>Ditrysia</taxon>
        <taxon>Bombycoidea</taxon>
        <taxon>Bombycidae</taxon>
        <taxon>Bombycinae</taxon>
        <taxon>Bombyx</taxon>
    </lineage>
</organism>
<evidence type="ECO:0000256" key="1">
    <source>
        <dbReference type="SAM" id="Phobius"/>
    </source>
</evidence>
<feature type="transmembrane region" description="Helical" evidence="1">
    <location>
        <begin position="172"/>
        <end position="194"/>
    </location>
</feature>
<dbReference type="AlphaFoldDB" id="A0A6J2JXG8"/>
<dbReference type="KEGG" id="bman:114246289"/>